<evidence type="ECO:0000313" key="2">
    <source>
        <dbReference type="EMBL" id="SFR91658.1"/>
    </source>
</evidence>
<dbReference type="AlphaFoldDB" id="A0A1I6KKT9"/>
<dbReference type="Proteomes" id="UP000198824">
    <property type="component" value="Unassembled WGS sequence"/>
</dbReference>
<dbReference type="Pfam" id="PF12680">
    <property type="entry name" value="SnoaL_2"/>
    <property type="match status" value="1"/>
</dbReference>
<evidence type="ECO:0000259" key="1">
    <source>
        <dbReference type="Pfam" id="PF12680"/>
    </source>
</evidence>
<proteinExistence type="predicted"/>
<dbReference type="InterPro" id="IPR032710">
    <property type="entry name" value="NTF2-like_dom_sf"/>
</dbReference>
<dbReference type="InterPro" id="IPR037401">
    <property type="entry name" value="SnoaL-like"/>
</dbReference>
<dbReference type="OrthoDB" id="459617at2"/>
<dbReference type="GO" id="GO:0016853">
    <property type="term" value="F:isomerase activity"/>
    <property type="evidence" value="ECO:0007669"/>
    <property type="project" value="UniProtKB-KW"/>
</dbReference>
<reference evidence="2 3" key="1">
    <citation type="submission" date="2016-10" db="EMBL/GenBank/DDBJ databases">
        <authorList>
            <person name="de Groot N.N."/>
        </authorList>
    </citation>
    <scope>NUCLEOTIDE SEQUENCE [LARGE SCALE GENOMIC DNA]</scope>
    <source>
        <strain evidence="2 3">S5-249</strain>
    </source>
</reference>
<dbReference type="STRING" id="1166337.SAMN05192580_1832"/>
<name>A0A1I6KKT9_9SPHN</name>
<sequence length="131" mass="13961">MPDQQVMKAALQAYVDRTNAGDADGLLALFAPDAVMEDPVGTPIKQRAEMAQLFRDGAAYGARIDLIGPPRGSHGAEAAIAFDVRFTPPGSPRLLIRSLDVCTFDEDGLITSLRGFWGPEDVSEDPVTSGD</sequence>
<evidence type="ECO:0000313" key="3">
    <source>
        <dbReference type="Proteomes" id="UP000198824"/>
    </source>
</evidence>
<dbReference type="EMBL" id="FOZG01000001">
    <property type="protein sequence ID" value="SFR91658.1"/>
    <property type="molecule type" value="Genomic_DNA"/>
</dbReference>
<gene>
    <name evidence="2" type="ORF">SAMN05192580_1832</name>
</gene>
<feature type="domain" description="SnoaL-like" evidence="1">
    <location>
        <begin position="12"/>
        <end position="112"/>
    </location>
</feature>
<keyword evidence="3" id="KW-1185">Reference proteome</keyword>
<dbReference type="SUPFAM" id="SSF54427">
    <property type="entry name" value="NTF2-like"/>
    <property type="match status" value="1"/>
</dbReference>
<keyword evidence="2" id="KW-0413">Isomerase</keyword>
<dbReference type="Gene3D" id="3.10.450.50">
    <property type="match status" value="1"/>
</dbReference>
<dbReference type="RefSeq" id="WP_093313956.1">
    <property type="nucleotide sequence ID" value="NZ_FOZG01000001.1"/>
</dbReference>
<accession>A0A1I6KKT9</accession>
<organism evidence="2 3">
    <name type="scientific">Sphingomonas jatrophae</name>
    <dbReference type="NCBI Taxonomy" id="1166337"/>
    <lineage>
        <taxon>Bacteria</taxon>
        <taxon>Pseudomonadati</taxon>
        <taxon>Pseudomonadota</taxon>
        <taxon>Alphaproteobacteria</taxon>
        <taxon>Sphingomonadales</taxon>
        <taxon>Sphingomonadaceae</taxon>
        <taxon>Sphingomonas</taxon>
    </lineage>
</organism>
<protein>
    <submittedName>
        <fullName evidence="2">Steroid delta-isomerase</fullName>
    </submittedName>
</protein>